<gene>
    <name evidence="2" type="ORF">LPLAT_LOCUS1305</name>
</gene>
<protein>
    <submittedName>
        <fullName evidence="2">Uncharacterized protein</fullName>
    </submittedName>
</protein>
<dbReference type="Proteomes" id="UP001497644">
    <property type="component" value="Chromosome 10"/>
</dbReference>
<evidence type="ECO:0000313" key="3">
    <source>
        <dbReference type="Proteomes" id="UP001497644"/>
    </source>
</evidence>
<name>A0AAV2N3Y2_9HYME</name>
<dbReference type="AlphaFoldDB" id="A0AAV2N3Y2"/>
<dbReference type="EMBL" id="OZ034833">
    <property type="protein sequence ID" value="CAL1674750.1"/>
    <property type="molecule type" value="Genomic_DNA"/>
</dbReference>
<evidence type="ECO:0000256" key="1">
    <source>
        <dbReference type="SAM" id="MobiDB-lite"/>
    </source>
</evidence>
<accession>A0AAV2N3Y2</accession>
<keyword evidence="3" id="KW-1185">Reference proteome</keyword>
<organism evidence="2 3">
    <name type="scientific">Lasius platythorax</name>
    <dbReference type="NCBI Taxonomy" id="488582"/>
    <lineage>
        <taxon>Eukaryota</taxon>
        <taxon>Metazoa</taxon>
        <taxon>Ecdysozoa</taxon>
        <taxon>Arthropoda</taxon>
        <taxon>Hexapoda</taxon>
        <taxon>Insecta</taxon>
        <taxon>Pterygota</taxon>
        <taxon>Neoptera</taxon>
        <taxon>Endopterygota</taxon>
        <taxon>Hymenoptera</taxon>
        <taxon>Apocrita</taxon>
        <taxon>Aculeata</taxon>
        <taxon>Formicoidea</taxon>
        <taxon>Formicidae</taxon>
        <taxon>Formicinae</taxon>
        <taxon>Lasius</taxon>
        <taxon>Lasius</taxon>
    </lineage>
</organism>
<proteinExistence type="predicted"/>
<feature type="region of interest" description="Disordered" evidence="1">
    <location>
        <begin position="33"/>
        <end position="83"/>
    </location>
</feature>
<sequence length="104" mass="11579">MLCANKSGCCRGTTGHCNMMCRSVKSGQKFRRARNGIARDLSREESSSEIKRVETANEKRREGESESAGVSGNDEEGKRVKCKEQAIRRTAGDITRREGVTIFH</sequence>
<reference evidence="2" key="1">
    <citation type="submission" date="2024-04" db="EMBL/GenBank/DDBJ databases">
        <authorList>
            <consortium name="Molecular Ecology Group"/>
        </authorList>
    </citation>
    <scope>NUCLEOTIDE SEQUENCE</scope>
</reference>
<evidence type="ECO:0000313" key="2">
    <source>
        <dbReference type="EMBL" id="CAL1674750.1"/>
    </source>
</evidence>
<feature type="compositionally biased region" description="Basic and acidic residues" evidence="1">
    <location>
        <begin position="40"/>
        <end position="64"/>
    </location>
</feature>